<name>A0A3A4NC56_ABYX5</name>
<gene>
    <name evidence="3" type="ORF">C4520_17095</name>
</gene>
<dbReference type="SUPFAM" id="SSF52467">
    <property type="entry name" value="DHS-like NAD/FAD-binding domain"/>
    <property type="match status" value="1"/>
</dbReference>
<reference evidence="3 4" key="1">
    <citation type="journal article" date="2017" name="ISME J.">
        <title>Energy and carbon metabolisms in a deep terrestrial subsurface fluid microbial community.</title>
        <authorList>
            <person name="Momper L."/>
            <person name="Jungbluth S.P."/>
            <person name="Lee M.D."/>
            <person name="Amend J.P."/>
        </authorList>
    </citation>
    <scope>NUCLEOTIDE SEQUENCE [LARGE SCALE GENOMIC DNA]</scope>
    <source>
        <strain evidence="3">SURF_5</strain>
    </source>
</reference>
<proteinExistence type="inferred from homology"/>
<protein>
    <submittedName>
        <fullName evidence="3">Deoxyhypusine synthase</fullName>
    </submittedName>
</protein>
<dbReference type="GO" id="GO:0034038">
    <property type="term" value="F:deoxyhypusine synthase activity"/>
    <property type="evidence" value="ECO:0007669"/>
    <property type="project" value="TreeGrafter"/>
</dbReference>
<keyword evidence="2" id="KW-0808">Transferase</keyword>
<sequence>MDRTLHDGREDGLEPLETLDLQKVSTFSDLLRQMSKTAFGGRELGEAYEVFMEMARDPSCTIVATLSGAMTIAKMGKVLCDMIDNGLIHILISTGALMAHGLTEAIGGVHYKHDPKIPDSTLYKWGYNRVYDTLEMEANLSQAEKFTRSVLKDFDWTRPTCSSEINREFGKRLVEQGQEPSVLASAYRRGVPIYVPAFTDSELGLDVATHSLALSTKKGDEVDVNKFFTSVPPFNPFLDLFDYARRIQRAKTLGIFTIGGGVPRNWGQQVGPFFDIINMRLGTEFSIPRFKYGVRICPEPVHWGGLSGCPYTEGVSWGKFLPREEGGRFAEVRSDATIAWPILVKAVLESLGKRT</sequence>
<dbReference type="EMBL" id="QZKU01000117">
    <property type="protein sequence ID" value="RJP17219.1"/>
    <property type="molecule type" value="Genomic_DNA"/>
</dbReference>
<dbReference type="Gene3D" id="3.40.910.10">
    <property type="entry name" value="Deoxyhypusine synthase"/>
    <property type="match status" value="1"/>
</dbReference>
<accession>A0A3A4NC56</accession>
<dbReference type="InterPro" id="IPR036982">
    <property type="entry name" value="Deoxyhypusine_synthase_sf"/>
</dbReference>
<dbReference type="AlphaFoldDB" id="A0A3A4NC56"/>
<comment type="caution">
    <text evidence="3">The sequence shown here is derived from an EMBL/GenBank/DDBJ whole genome shotgun (WGS) entry which is preliminary data.</text>
</comment>
<dbReference type="PANTHER" id="PTHR11703">
    <property type="entry name" value="DEOXYHYPUSINE SYNTHASE"/>
    <property type="match status" value="1"/>
</dbReference>
<dbReference type="InterPro" id="IPR029035">
    <property type="entry name" value="DHS-like_NAD/FAD-binding_dom"/>
</dbReference>
<dbReference type="GO" id="GO:0005737">
    <property type="term" value="C:cytoplasm"/>
    <property type="evidence" value="ECO:0007669"/>
    <property type="project" value="TreeGrafter"/>
</dbReference>
<dbReference type="Pfam" id="PF01916">
    <property type="entry name" value="DS"/>
    <property type="match status" value="1"/>
</dbReference>
<dbReference type="PANTHER" id="PTHR11703:SF2">
    <property type="entry name" value="DEOXYHYPUSINE SYNTHASE-LIKE PROTEIN"/>
    <property type="match status" value="1"/>
</dbReference>
<evidence type="ECO:0000313" key="3">
    <source>
        <dbReference type="EMBL" id="RJP17219.1"/>
    </source>
</evidence>
<evidence type="ECO:0000256" key="1">
    <source>
        <dbReference type="ARBA" id="ARBA00009892"/>
    </source>
</evidence>
<dbReference type="Proteomes" id="UP000265882">
    <property type="component" value="Unassembled WGS sequence"/>
</dbReference>
<evidence type="ECO:0000313" key="4">
    <source>
        <dbReference type="Proteomes" id="UP000265882"/>
    </source>
</evidence>
<comment type="similarity">
    <text evidence="1">Belongs to the deoxyhypusine synthase family.</text>
</comment>
<evidence type="ECO:0000256" key="2">
    <source>
        <dbReference type="ARBA" id="ARBA00022679"/>
    </source>
</evidence>
<organism evidence="3 4">
    <name type="scientific">Abyssobacteria bacterium (strain SURF_5)</name>
    <dbReference type="NCBI Taxonomy" id="2093360"/>
    <lineage>
        <taxon>Bacteria</taxon>
        <taxon>Pseudomonadati</taxon>
        <taxon>Candidatus Hydrogenedentota</taxon>
        <taxon>Candidatus Abyssobacteria</taxon>
    </lineage>
</organism>
<dbReference type="InterPro" id="IPR002773">
    <property type="entry name" value="Deoxyhypusine_synthase"/>
</dbReference>